<dbReference type="EMBL" id="PEBV01000007">
    <property type="protein sequence ID" value="PTQ54075.1"/>
    <property type="molecule type" value="Genomic_DNA"/>
</dbReference>
<dbReference type="EMBL" id="JXBB01000001">
    <property type="protein sequence ID" value="OAR05484.1"/>
    <property type="molecule type" value="Genomic_DNA"/>
</dbReference>
<feature type="transmembrane region" description="Helical" evidence="7">
    <location>
        <begin position="138"/>
        <end position="163"/>
    </location>
</feature>
<dbReference type="Proteomes" id="UP000748108">
    <property type="component" value="Unassembled WGS sequence"/>
</dbReference>
<evidence type="ECO:0000313" key="11">
    <source>
        <dbReference type="EMBL" id="PTQ54075.1"/>
    </source>
</evidence>
<keyword evidence="6 7" id="KW-0472">Membrane</keyword>
<dbReference type="GO" id="GO:0000041">
    <property type="term" value="P:transition metal ion transport"/>
    <property type="evidence" value="ECO:0007669"/>
    <property type="project" value="InterPro"/>
</dbReference>
<accession>A0A132MGH1</accession>
<feature type="transmembrane region" description="Helical" evidence="7">
    <location>
        <begin position="42"/>
        <end position="61"/>
    </location>
</feature>
<evidence type="ECO:0000313" key="10">
    <source>
        <dbReference type="EMBL" id="OAR05484.1"/>
    </source>
</evidence>
<name>A0A132MGH1_HYDSH</name>
<dbReference type="InterPro" id="IPR002751">
    <property type="entry name" value="CbiM/NikMN"/>
</dbReference>
<evidence type="ECO:0000256" key="7">
    <source>
        <dbReference type="SAM" id="Phobius"/>
    </source>
</evidence>
<dbReference type="EMBL" id="JAHHQF010000083">
    <property type="protein sequence ID" value="MBT9283243.1"/>
    <property type="molecule type" value="Genomic_DNA"/>
</dbReference>
<keyword evidence="3" id="KW-1003">Cell membrane</keyword>
<dbReference type="GO" id="GO:0005886">
    <property type="term" value="C:plasma membrane"/>
    <property type="evidence" value="ECO:0007669"/>
    <property type="project" value="UniProtKB-SubCell"/>
</dbReference>
<dbReference type="AlphaFoldDB" id="A0A132MGH1"/>
<dbReference type="OrthoDB" id="9809846at2"/>
<dbReference type="PANTHER" id="PTHR34229">
    <property type="entry name" value="METAL TRANSPORT PROTEIN HI_1621-RELATED"/>
    <property type="match status" value="1"/>
</dbReference>
<dbReference type="Gene3D" id="1.10.1760.20">
    <property type="match status" value="1"/>
</dbReference>
<dbReference type="RefSeq" id="WP_066197606.1">
    <property type="nucleotide sequence ID" value="NZ_CBCSAS010000013.1"/>
</dbReference>
<evidence type="ECO:0000256" key="6">
    <source>
        <dbReference type="ARBA" id="ARBA00023136"/>
    </source>
</evidence>
<evidence type="ECO:0000256" key="2">
    <source>
        <dbReference type="ARBA" id="ARBA00022448"/>
    </source>
</evidence>
<dbReference type="STRING" id="1484.SA87_11380"/>
<feature type="transmembrane region" description="Helical" evidence="7">
    <location>
        <begin position="175"/>
        <end position="194"/>
    </location>
</feature>
<dbReference type="Pfam" id="PF01891">
    <property type="entry name" value="CbiM"/>
    <property type="match status" value="1"/>
</dbReference>
<keyword evidence="4 7" id="KW-0812">Transmembrane</keyword>
<dbReference type="PANTHER" id="PTHR34229:SF1">
    <property type="entry name" value="METAL TRANSPORT PROTEIN HI_1621-RELATED"/>
    <property type="match status" value="1"/>
</dbReference>
<sequence length="205" mass="21262">MHVPDGLLSPPVVIGTNAVSLAVLAQSVRAVRRDLEPEKLPAMGAAAAFLFAAQMVNFPLLGAATSGHLIGGAFAAILFGFYPATLIMAVILFLQAILFQDGGITALGLNILAMGIVAPLVGRAVYGGLSRLPDAVRAFVASWLSVEAGAFIIALMLGLSGVVPYGPAIATLLFWHAWIGIGEGLITAVILPFARRSAYRLVDEA</sequence>
<protein>
    <submittedName>
        <fullName evidence="10">Cobalamin biosynthesis protein CbiM</fullName>
    </submittedName>
    <submittedName>
        <fullName evidence="8">Energy-coupling factor ABC transporter permease</fullName>
    </submittedName>
    <submittedName>
        <fullName evidence="11">Substrate-specific component NikM of nickel ECF transporter</fullName>
    </submittedName>
</protein>
<evidence type="ECO:0000256" key="5">
    <source>
        <dbReference type="ARBA" id="ARBA00022989"/>
    </source>
</evidence>
<evidence type="ECO:0000256" key="4">
    <source>
        <dbReference type="ARBA" id="ARBA00022692"/>
    </source>
</evidence>
<keyword evidence="12" id="KW-1185">Reference proteome</keyword>
<feature type="transmembrane region" description="Helical" evidence="7">
    <location>
        <begin position="104"/>
        <end position="126"/>
    </location>
</feature>
<organism evidence="11 13">
    <name type="scientific">Hydrogenibacillus schlegelii</name>
    <name type="common">Bacillus schlegelii</name>
    <dbReference type="NCBI Taxonomy" id="1484"/>
    <lineage>
        <taxon>Bacteria</taxon>
        <taxon>Bacillati</taxon>
        <taxon>Bacillota</taxon>
        <taxon>Bacilli</taxon>
        <taxon>Bacillales</taxon>
        <taxon>Bacillales Family X. Incertae Sedis</taxon>
        <taxon>Hydrogenibacillus</taxon>
    </lineage>
</organism>
<evidence type="ECO:0000313" key="9">
    <source>
        <dbReference type="EMBL" id="MBT9283243.1"/>
    </source>
</evidence>
<reference evidence="8" key="3">
    <citation type="journal article" date="2021" name="Microbiology">
        <title>Metagenomic Analysis of the Microbial Community in the Underground Coal Fire Area (Kemerovo Region, Russia) Revealed Predominance of Thermophilic Members of the Phyla Deinococcus-thermus, Aquificae, and Firmicutes.</title>
        <authorList>
            <person name="Kadnikov V."/>
            <person name="Mardanov A.V."/>
            <person name="Beletsky A.V."/>
            <person name="Karnachuk O.V."/>
            <person name="Ravin N.V."/>
        </authorList>
    </citation>
    <scope>NUCLEOTIDE SEQUENCE</scope>
    <source>
        <strain evidence="8">RBS10-49</strain>
    </source>
</reference>
<evidence type="ECO:0000256" key="1">
    <source>
        <dbReference type="ARBA" id="ARBA00004651"/>
    </source>
</evidence>
<feature type="transmembrane region" description="Helical" evidence="7">
    <location>
        <begin position="73"/>
        <end position="98"/>
    </location>
</feature>
<keyword evidence="5 7" id="KW-1133">Transmembrane helix</keyword>
<comment type="subcellular location">
    <subcellularLocation>
        <location evidence="1">Cell membrane</location>
        <topology evidence="1">Multi-pass membrane protein</topology>
    </subcellularLocation>
</comment>
<reference evidence="11 13" key="2">
    <citation type="submission" date="2017-08" db="EMBL/GenBank/DDBJ databases">
        <title>Burning lignite coal seam in the remote Altai Mountains harbors a hydrogen-driven thermophilic microbial community.</title>
        <authorList>
            <person name="Kadnikov V.V."/>
            <person name="Mardanov A.V."/>
            <person name="Ivasenko D."/>
            <person name="Beletsky A.V."/>
            <person name="Karnachuk O.V."/>
            <person name="Ravin N.V."/>
        </authorList>
    </citation>
    <scope>NUCLEOTIDE SEQUENCE [LARGE SCALE GENOMIC DNA]</scope>
    <source>
        <strain evidence="11">AL33</strain>
    </source>
</reference>
<dbReference type="Proteomes" id="UP000244180">
    <property type="component" value="Unassembled WGS sequence"/>
</dbReference>
<evidence type="ECO:0000313" key="12">
    <source>
        <dbReference type="Proteomes" id="UP000243024"/>
    </source>
</evidence>
<dbReference type="Proteomes" id="UP000243024">
    <property type="component" value="Unassembled WGS sequence"/>
</dbReference>
<keyword evidence="2" id="KW-0813">Transport</keyword>
<evidence type="ECO:0000256" key="3">
    <source>
        <dbReference type="ARBA" id="ARBA00022475"/>
    </source>
</evidence>
<evidence type="ECO:0000313" key="13">
    <source>
        <dbReference type="Proteomes" id="UP000244180"/>
    </source>
</evidence>
<proteinExistence type="predicted"/>
<reference evidence="10 12" key="1">
    <citation type="submission" date="2015-09" db="EMBL/GenBank/DDBJ databases">
        <title>Draft genome sequence of Hydrogenibacillus schlegelii DSM 2000.</title>
        <authorList>
            <person name="Hemp J."/>
        </authorList>
    </citation>
    <scope>NUCLEOTIDE SEQUENCE [LARGE SCALE GENOMIC DNA]</scope>
    <source>
        <strain evidence="10 12">MA 48</strain>
    </source>
</reference>
<evidence type="ECO:0000313" key="8">
    <source>
        <dbReference type="EMBL" id="MBT9282924.1"/>
    </source>
</evidence>
<comment type="caution">
    <text evidence="11">The sequence shown here is derived from an EMBL/GenBank/DDBJ whole genome shotgun (WGS) entry which is preliminary data.</text>
</comment>
<gene>
    <name evidence="11" type="ORF">HSCHL_0929</name>
    <name evidence="8" type="ORF">KM312_09835</name>
    <name evidence="9" type="ORF">KM312_11490</name>
    <name evidence="10" type="ORF">SA87_11380</name>
</gene>
<dbReference type="EMBL" id="JAHHQF010000071">
    <property type="protein sequence ID" value="MBT9282924.1"/>
    <property type="molecule type" value="Genomic_DNA"/>
</dbReference>